<dbReference type="RefSeq" id="WP_088354284.1">
    <property type="nucleotide sequence ID" value="NZ_CP061813.1"/>
</dbReference>
<protein>
    <submittedName>
        <fullName evidence="1">Uncharacterized protein</fullName>
    </submittedName>
</protein>
<dbReference type="KEGG" id="phal:H9I45_15165"/>
<organism evidence="1 2">
    <name type="scientific">Polaribacter haliotis</name>
    <dbReference type="NCBI Taxonomy" id="1888915"/>
    <lineage>
        <taxon>Bacteria</taxon>
        <taxon>Pseudomonadati</taxon>
        <taxon>Bacteroidota</taxon>
        <taxon>Flavobacteriia</taxon>
        <taxon>Flavobacteriales</taxon>
        <taxon>Flavobacteriaceae</taxon>
    </lineage>
</organism>
<evidence type="ECO:0000313" key="1">
    <source>
        <dbReference type="EMBL" id="QOD60659.1"/>
    </source>
</evidence>
<dbReference type="OrthoDB" id="1401148at2"/>
<dbReference type="AlphaFoldDB" id="A0A7L8AFR6"/>
<reference evidence="1 2" key="1">
    <citation type="journal article" date="2016" name="Int. J. Syst. Evol. Microbiol.">
        <title>Polaribacter haliotis sp. nov., isolated from the gut of abalone Haliotis discus hannai.</title>
        <authorList>
            <person name="Kim Y.O."/>
            <person name="Park I.S."/>
            <person name="Park S."/>
            <person name="Nam B.H."/>
            <person name="Park J.M."/>
            <person name="Kim D.G."/>
            <person name="Yoon J.H."/>
        </authorList>
    </citation>
    <scope>NUCLEOTIDE SEQUENCE [LARGE SCALE GENOMIC DNA]</scope>
    <source>
        <strain evidence="1 2">KCTC 52418</strain>
    </source>
</reference>
<sequence length="822" mass="93929">MQNIEKFNIRIVDTLENNRTLIFEDTQIESPHLIYNGQDDKFGNLLTSELRFNLLVKTNVEGTFFHLFTGTETRFKVLLEDITDSQNPVVKWSGFLFPEQFNEPYTYSNFFVEFIATDGLGLLKNKYLNPDFYQDKKSVLDVVSRCLLQTGLKFPVLFAPAIQNVGFEISYLDLLVDTSSYVSGGKEKSCYDVLVLLLESNGLRLFQYKKQWVIVGLNLINKVTIPFKEYNYNSSLELEFIQDVLIDRNIISTYFFETPSIETLPVLNEMETTWDSASGDNLLPLDSFLSTNFKEVFTKPIIRSGGGFLPNPAPENFGGYIATPANVKVSEIEVVNTLTLDYFNQVITVGDLDTNYVTLKTPFFIDANADVERYGTFNLELECLSRVIDETNNYYKIEGSFTDIINNGSGKGRIVFNNHGLETGDEIIFEDAGGVYNSLQKVVKVNNNTFDISQNYISNYSGGFKINPFKGVFYFAITRKEDLNGNDSSEEIFISNFPTDSRPNGYFDFDITLDKWNIKAVVKIDKILFLESGYYNIRLYPSVYHRFINSNFYKGVVFKKLTFLLKEETEVSVVRNRNLNYSTFNSLDVFHSSSQKNLSKKSFSFSDNVNNIVQNASFNGVNYASYYLDKWKRVGVDESVSFLKSLNDIYLGINYSYNLKITGTLIGFLLPLDLLDFRYKGVRRYTPVIIDMNLTEGLTDVTLVESKYTDIESEVTLVDVNPVKKPRIEISSKIYGPFGDSWNLTTFYKIIDFTNINATIEVFGYGRNFPLGPLVWKLLYSATLTRDQGVYNFARDFNPGNYTVQVKQGGLVSNLEEVEILY</sequence>
<dbReference type="EMBL" id="CP061813">
    <property type="protein sequence ID" value="QOD60659.1"/>
    <property type="molecule type" value="Genomic_DNA"/>
</dbReference>
<dbReference type="Proteomes" id="UP000516764">
    <property type="component" value="Chromosome"/>
</dbReference>
<evidence type="ECO:0000313" key="2">
    <source>
        <dbReference type="Proteomes" id="UP000516764"/>
    </source>
</evidence>
<gene>
    <name evidence="1" type="ORF">H9I45_15165</name>
</gene>
<accession>A0A7L8AFR6</accession>
<proteinExistence type="predicted"/>
<name>A0A7L8AFR6_9FLAO</name>
<keyword evidence="2" id="KW-1185">Reference proteome</keyword>